<dbReference type="Pfam" id="PF13489">
    <property type="entry name" value="Methyltransf_23"/>
    <property type="match status" value="1"/>
</dbReference>
<keyword evidence="1" id="KW-0808">Transferase</keyword>
<keyword evidence="1" id="KW-0489">Methyltransferase</keyword>
<organism evidence="1 2">
    <name type="scientific">Roseibium sediminicola</name>
    <dbReference type="NCBI Taxonomy" id="2933272"/>
    <lineage>
        <taxon>Bacteria</taxon>
        <taxon>Pseudomonadati</taxon>
        <taxon>Pseudomonadota</taxon>
        <taxon>Alphaproteobacteria</taxon>
        <taxon>Hyphomicrobiales</taxon>
        <taxon>Stappiaceae</taxon>
        <taxon>Roseibium</taxon>
    </lineage>
</organism>
<sequence length="314" mass="36093">MLFDINKSHYKYREEFDEFPGIENHAVEYTTCVCGGNQATVVSTTSRHRNFQPIVACETCGTLRANPYLTAETADFYYRNVYGNVKRTDRSPEQLFREQQALSIVPFFDDILGEFETVLDYGGGAGGKTADFLKASKDLSLYEVETRYSQYAFENGIKPHDPSARYDLVIVSHVIEHMIDPVHQMRDIIDRCCTKDGLLLVATPIIDRQRARQWLRHFHISHKYYFTEDALIGMMASLGCRLVKQNNKDSFLFRVGGTPDIEAAQQHYRRGAEKTRAAIARELRPGWRSFLRSLKFWQPQPHNQAAPRTPELSP</sequence>
<evidence type="ECO:0000313" key="2">
    <source>
        <dbReference type="Proteomes" id="UP001431221"/>
    </source>
</evidence>
<dbReference type="InterPro" id="IPR029063">
    <property type="entry name" value="SAM-dependent_MTases_sf"/>
</dbReference>
<dbReference type="GO" id="GO:0008168">
    <property type="term" value="F:methyltransferase activity"/>
    <property type="evidence" value="ECO:0007669"/>
    <property type="project" value="UniProtKB-KW"/>
</dbReference>
<dbReference type="EMBL" id="JALNMJ010000018">
    <property type="protein sequence ID" value="MCK7614757.1"/>
    <property type="molecule type" value="Genomic_DNA"/>
</dbReference>
<accession>A0ABT0H0E2</accession>
<reference evidence="1" key="1">
    <citation type="submission" date="2022-04" db="EMBL/GenBank/DDBJ databases">
        <title>Roseibium sp. CAU 1639 isolated from mud.</title>
        <authorList>
            <person name="Kim W."/>
        </authorList>
    </citation>
    <scope>NUCLEOTIDE SEQUENCE</scope>
    <source>
        <strain evidence="1">CAU 1639</strain>
    </source>
</reference>
<proteinExistence type="predicted"/>
<dbReference type="Gene3D" id="3.40.50.150">
    <property type="entry name" value="Vaccinia Virus protein VP39"/>
    <property type="match status" value="1"/>
</dbReference>
<keyword evidence="2" id="KW-1185">Reference proteome</keyword>
<protein>
    <submittedName>
        <fullName evidence="1">Class I SAM-dependent methyltransferase</fullName>
    </submittedName>
</protein>
<name>A0ABT0H0E2_9HYPH</name>
<dbReference type="GO" id="GO:0032259">
    <property type="term" value="P:methylation"/>
    <property type="evidence" value="ECO:0007669"/>
    <property type="project" value="UniProtKB-KW"/>
</dbReference>
<dbReference type="Proteomes" id="UP001431221">
    <property type="component" value="Unassembled WGS sequence"/>
</dbReference>
<comment type="caution">
    <text evidence="1">The sequence shown here is derived from an EMBL/GenBank/DDBJ whole genome shotgun (WGS) entry which is preliminary data.</text>
</comment>
<dbReference type="SUPFAM" id="SSF53335">
    <property type="entry name" value="S-adenosyl-L-methionine-dependent methyltransferases"/>
    <property type="match status" value="1"/>
</dbReference>
<evidence type="ECO:0000313" key="1">
    <source>
        <dbReference type="EMBL" id="MCK7614757.1"/>
    </source>
</evidence>
<dbReference type="RefSeq" id="WP_248157520.1">
    <property type="nucleotide sequence ID" value="NZ_JALNMJ010000018.1"/>
</dbReference>
<gene>
    <name evidence="1" type="ORF">M0H32_21520</name>
</gene>